<sequence>MDQSDLDLIRKAQAGSLAAWDTLVRRYEGQVYNFSLRFVGNADDAQDLMQEVFLGLYRNLEEFRGQAQLSTWLFRVAHNKAIDLARRRSVRPVLNAQADYDELQELRSEQPAPDEQLEAIQGNERVLMLLSQLPPAQRMVIELKIYQELTFDEIADLSGISANTAKTRFYTALKKIRELMEART</sequence>
<evidence type="ECO:0000256" key="5">
    <source>
        <dbReference type="ARBA" id="ARBA00023163"/>
    </source>
</evidence>
<dbReference type="EMBL" id="CP013189">
    <property type="protein sequence ID" value="ALO45865.1"/>
    <property type="molecule type" value="Genomic_DNA"/>
</dbReference>
<dbReference type="InterPro" id="IPR013324">
    <property type="entry name" value="RNA_pol_sigma_r3/r4-like"/>
</dbReference>
<evidence type="ECO:0000256" key="1">
    <source>
        <dbReference type="ARBA" id="ARBA00010641"/>
    </source>
</evidence>
<feature type="domain" description="RNA polymerase sigma factor 70 region 4 type 2" evidence="7">
    <location>
        <begin position="124"/>
        <end position="176"/>
    </location>
</feature>
<dbReference type="PANTHER" id="PTHR43133">
    <property type="entry name" value="RNA POLYMERASE ECF-TYPE SIGMA FACTO"/>
    <property type="match status" value="1"/>
</dbReference>
<dbReference type="RefSeq" id="WP_058021363.1">
    <property type="nucleotide sequence ID" value="NZ_CP013189.1"/>
</dbReference>
<keyword evidence="2" id="KW-0805">Transcription regulation</keyword>
<name>A0A0S2KCB2_9GAMM</name>
<dbReference type="Proteomes" id="UP000065641">
    <property type="component" value="Chromosome"/>
</dbReference>
<dbReference type="GO" id="GO:0016987">
    <property type="term" value="F:sigma factor activity"/>
    <property type="evidence" value="ECO:0007669"/>
    <property type="project" value="UniProtKB-KW"/>
</dbReference>
<evidence type="ECO:0000256" key="2">
    <source>
        <dbReference type="ARBA" id="ARBA00023015"/>
    </source>
</evidence>
<organism evidence="8 9">
    <name type="scientific">Pseudohongiella spirulinae</name>
    <dbReference type="NCBI Taxonomy" id="1249552"/>
    <lineage>
        <taxon>Bacteria</taxon>
        <taxon>Pseudomonadati</taxon>
        <taxon>Pseudomonadota</taxon>
        <taxon>Gammaproteobacteria</taxon>
        <taxon>Pseudomonadales</taxon>
        <taxon>Pseudohongiellaceae</taxon>
        <taxon>Pseudohongiella</taxon>
    </lineage>
</organism>
<dbReference type="Pfam" id="PF08281">
    <property type="entry name" value="Sigma70_r4_2"/>
    <property type="match status" value="1"/>
</dbReference>
<dbReference type="GO" id="GO:0006352">
    <property type="term" value="P:DNA-templated transcription initiation"/>
    <property type="evidence" value="ECO:0007669"/>
    <property type="project" value="InterPro"/>
</dbReference>
<accession>A0A0S2KCB2</accession>
<dbReference type="Gene3D" id="1.10.10.10">
    <property type="entry name" value="Winged helix-like DNA-binding domain superfamily/Winged helix DNA-binding domain"/>
    <property type="match status" value="1"/>
</dbReference>
<evidence type="ECO:0000259" key="7">
    <source>
        <dbReference type="Pfam" id="PF08281"/>
    </source>
</evidence>
<dbReference type="OrthoDB" id="9784272at2"/>
<dbReference type="NCBIfam" id="TIGR02937">
    <property type="entry name" value="sigma70-ECF"/>
    <property type="match status" value="1"/>
</dbReference>
<dbReference type="InterPro" id="IPR036388">
    <property type="entry name" value="WH-like_DNA-bd_sf"/>
</dbReference>
<dbReference type="SUPFAM" id="SSF88946">
    <property type="entry name" value="Sigma2 domain of RNA polymerase sigma factors"/>
    <property type="match status" value="1"/>
</dbReference>
<dbReference type="PANTHER" id="PTHR43133:SF8">
    <property type="entry name" value="RNA POLYMERASE SIGMA FACTOR HI_1459-RELATED"/>
    <property type="match status" value="1"/>
</dbReference>
<feature type="domain" description="RNA polymerase sigma-70 region 2" evidence="6">
    <location>
        <begin position="23"/>
        <end position="89"/>
    </location>
</feature>
<dbReference type="Pfam" id="PF04542">
    <property type="entry name" value="Sigma70_r2"/>
    <property type="match status" value="1"/>
</dbReference>
<comment type="similarity">
    <text evidence="1">Belongs to the sigma-70 factor family. ECF subfamily.</text>
</comment>
<reference evidence="8 9" key="1">
    <citation type="submission" date="2015-11" db="EMBL/GenBank/DDBJ databases">
        <authorList>
            <person name="Zhang Y."/>
            <person name="Guo Z."/>
        </authorList>
    </citation>
    <scope>NUCLEOTIDE SEQUENCE [LARGE SCALE GENOMIC DNA]</scope>
    <source>
        <strain evidence="8 9">KCTC 32221</strain>
    </source>
</reference>
<keyword evidence="4" id="KW-0238">DNA-binding</keyword>
<dbReference type="CDD" id="cd06171">
    <property type="entry name" value="Sigma70_r4"/>
    <property type="match status" value="1"/>
</dbReference>
<keyword evidence="9" id="KW-1185">Reference proteome</keyword>
<evidence type="ECO:0000256" key="3">
    <source>
        <dbReference type="ARBA" id="ARBA00023082"/>
    </source>
</evidence>
<dbReference type="InterPro" id="IPR013249">
    <property type="entry name" value="RNA_pol_sigma70_r4_t2"/>
</dbReference>
<evidence type="ECO:0000259" key="6">
    <source>
        <dbReference type="Pfam" id="PF04542"/>
    </source>
</evidence>
<evidence type="ECO:0000256" key="4">
    <source>
        <dbReference type="ARBA" id="ARBA00023125"/>
    </source>
</evidence>
<evidence type="ECO:0000313" key="8">
    <source>
        <dbReference type="EMBL" id="ALO45865.1"/>
    </source>
</evidence>
<dbReference type="InterPro" id="IPR013325">
    <property type="entry name" value="RNA_pol_sigma_r2"/>
</dbReference>
<dbReference type="InterPro" id="IPR014284">
    <property type="entry name" value="RNA_pol_sigma-70_dom"/>
</dbReference>
<keyword evidence="5" id="KW-0804">Transcription</keyword>
<keyword evidence="3" id="KW-0731">Sigma factor</keyword>
<dbReference type="GO" id="GO:0003677">
    <property type="term" value="F:DNA binding"/>
    <property type="evidence" value="ECO:0007669"/>
    <property type="project" value="UniProtKB-KW"/>
</dbReference>
<proteinExistence type="inferred from homology"/>
<dbReference type="SUPFAM" id="SSF88659">
    <property type="entry name" value="Sigma3 and sigma4 domains of RNA polymerase sigma factors"/>
    <property type="match status" value="1"/>
</dbReference>
<gene>
    <name evidence="8" type="ORF">PS2015_1206</name>
</gene>
<evidence type="ECO:0000313" key="9">
    <source>
        <dbReference type="Proteomes" id="UP000065641"/>
    </source>
</evidence>
<dbReference type="AlphaFoldDB" id="A0A0S2KCB2"/>
<dbReference type="Gene3D" id="1.10.1740.10">
    <property type="match status" value="1"/>
</dbReference>
<protein>
    <submittedName>
        <fullName evidence="8">RNA polymerase sigma-70 factor, ECF subfamily</fullName>
    </submittedName>
</protein>
<dbReference type="InterPro" id="IPR039425">
    <property type="entry name" value="RNA_pol_sigma-70-like"/>
</dbReference>
<dbReference type="STRING" id="1249552.PS2015_1206"/>
<dbReference type="KEGG" id="pspi:PS2015_1206"/>
<dbReference type="InterPro" id="IPR007627">
    <property type="entry name" value="RNA_pol_sigma70_r2"/>
</dbReference>